<evidence type="ECO:0000259" key="2">
    <source>
        <dbReference type="Pfam" id="PF05232"/>
    </source>
</evidence>
<proteinExistence type="predicted"/>
<organism evidence="3 4">
    <name type="scientific">Shewanella surugensis</name>
    <dbReference type="NCBI Taxonomy" id="212020"/>
    <lineage>
        <taxon>Bacteria</taxon>
        <taxon>Pseudomonadati</taxon>
        <taxon>Pseudomonadota</taxon>
        <taxon>Gammaproteobacteria</taxon>
        <taxon>Alteromonadales</taxon>
        <taxon>Shewanellaceae</taxon>
        <taxon>Shewanella</taxon>
    </lineage>
</organism>
<feature type="transmembrane region" description="Helical" evidence="1">
    <location>
        <begin position="33"/>
        <end position="53"/>
    </location>
</feature>
<protein>
    <submittedName>
        <fullName evidence="3">PACE efflux transporter</fullName>
    </submittedName>
</protein>
<comment type="caution">
    <text evidence="3">The sequence shown here is derived from an EMBL/GenBank/DDBJ whole genome shotgun (WGS) entry which is preliminary data.</text>
</comment>
<dbReference type="EMBL" id="JAKIKS010000093">
    <property type="protein sequence ID" value="MCL1126554.1"/>
    <property type="molecule type" value="Genomic_DNA"/>
</dbReference>
<keyword evidence="4" id="KW-1185">Reference proteome</keyword>
<feature type="domain" description="Chlorhexidine efflux transporter" evidence="2">
    <location>
        <begin position="2"/>
        <end position="61"/>
    </location>
</feature>
<name>A0ABT0LFT9_9GAMM</name>
<dbReference type="RefSeq" id="WP_248941956.1">
    <property type="nucleotide sequence ID" value="NZ_JAKIKS010000093.1"/>
</dbReference>
<accession>A0ABT0LFT9</accession>
<reference evidence="3 4" key="1">
    <citation type="submission" date="2022-01" db="EMBL/GenBank/DDBJ databases">
        <title>Whole genome-based taxonomy of the Shewanellaceae.</title>
        <authorList>
            <person name="Martin-Rodriguez A.J."/>
        </authorList>
    </citation>
    <scope>NUCLEOTIDE SEQUENCE [LARGE SCALE GENOMIC DNA]</scope>
    <source>
        <strain evidence="3 4">DSM 17177</strain>
    </source>
</reference>
<feature type="transmembrane region" description="Helical" evidence="1">
    <location>
        <begin position="103"/>
        <end position="125"/>
    </location>
</feature>
<keyword evidence="1" id="KW-0472">Membrane</keyword>
<feature type="transmembrane region" description="Helical" evidence="1">
    <location>
        <begin position="74"/>
        <end position="97"/>
    </location>
</feature>
<feature type="domain" description="Chlorhexidine efflux transporter" evidence="2">
    <location>
        <begin position="68"/>
        <end position="128"/>
    </location>
</feature>
<dbReference type="Proteomes" id="UP001203423">
    <property type="component" value="Unassembled WGS sequence"/>
</dbReference>
<dbReference type="Pfam" id="PF05232">
    <property type="entry name" value="BTP"/>
    <property type="match status" value="2"/>
</dbReference>
<gene>
    <name evidence="3" type="ORF">L2764_19200</name>
</gene>
<evidence type="ECO:0000313" key="4">
    <source>
        <dbReference type="Proteomes" id="UP001203423"/>
    </source>
</evidence>
<dbReference type="InterPro" id="IPR007896">
    <property type="entry name" value="BTP_bacteria"/>
</dbReference>
<keyword evidence="1" id="KW-1133">Transmembrane helix</keyword>
<dbReference type="InterPro" id="IPR058208">
    <property type="entry name" value="PACE"/>
</dbReference>
<sequence>MIKSRIFHAVLFECIALMILIPASYLLTEKGSVSMSLVMAGLSLFAVIWNYVYNLIFDWKFGYDRLSRTLFIRIIHSCGFETGLILLTLPVVAYVLTISLGSAFLLEAAFFIFFFIYAIIFNWLYDIAKEKHA</sequence>
<keyword evidence="1" id="KW-0812">Transmembrane</keyword>
<dbReference type="NCBIfam" id="NF033664">
    <property type="entry name" value="PACE_transport"/>
    <property type="match status" value="1"/>
</dbReference>
<evidence type="ECO:0000256" key="1">
    <source>
        <dbReference type="SAM" id="Phobius"/>
    </source>
</evidence>
<evidence type="ECO:0000313" key="3">
    <source>
        <dbReference type="EMBL" id="MCL1126554.1"/>
    </source>
</evidence>
<feature type="transmembrane region" description="Helical" evidence="1">
    <location>
        <begin position="7"/>
        <end position="27"/>
    </location>
</feature>